<dbReference type="Pfam" id="PF00916">
    <property type="entry name" value="Sulfate_transp"/>
    <property type="match status" value="1"/>
</dbReference>
<evidence type="ECO:0000256" key="9">
    <source>
        <dbReference type="SAM" id="Phobius"/>
    </source>
</evidence>
<dbReference type="InterPro" id="IPR018490">
    <property type="entry name" value="cNMP-bd_dom_sf"/>
</dbReference>
<evidence type="ECO:0000256" key="8">
    <source>
        <dbReference type="SAM" id="MobiDB-lite"/>
    </source>
</evidence>
<feature type="compositionally biased region" description="Polar residues" evidence="8">
    <location>
        <begin position="273"/>
        <end position="291"/>
    </location>
</feature>
<dbReference type="InterPro" id="IPR011547">
    <property type="entry name" value="SLC26A/SulP_dom"/>
</dbReference>
<evidence type="ECO:0000256" key="4">
    <source>
        <dbReference type="ARBA" id="ARBA00022692"/>
    </source>
</evidence>
<feature type="transmembrane region" description="Helical" evidence="9">
    <location>
        <begin position="789"/>
        <end position="810"/>
    </location>
</feature>
<evidence type="ECO:0008006" key="14">
    <source>
        <dbReference type="Google" id="ProtNLM"/>
    </source>
</evidence>
<dbReference type="STRING" id="1684307.A0A316UAF3"/>
<evidence type="ECO:0000259" key="10">
    <source>
        <dbReference type="PROSITE" id="PS50042"/>
    </source>
</evidence>
<evidence type="ECO:0000313" key="13">
    <source>
        <dbReference type="Proteomes" id="UP000245942"/>
    </source>
</evidence>
<feature type="transmembrane region" description="Helical" evidence="9">
    <location>
        <begin position="544"/>
        <end position="564"/>
    </location>
</feature>
<evidence type="ECO:0000256" key="1">
    <source>
        <dbReference type="ARBA" id="ARBA00004128"/>
    </source>
</evidence>
<comment type="subcellular location">
    <subcellularLocation>
        <location evidence="1">Vacuole membrane</location>
        <topology evidence="1">Multi-pass membrane protein</topology>
    </subcellularLocation>
</comment>
<dbReference type="FunFam" id="3.30.750.24:FF:000012">
    <property type="entry name" value="Sulfate transporter family protein"/>
    <property type="match status" value="1"/>
</dbReference>
<feature type="transmembrane region" description="Helical" evidence="9">
    <location>
        <begin position="600"/>
        <end position="622"/>
    </location>
</feature>
<dbReference type="CDD" id="cd00038">
    <property type="entry name" value="CAP_ED"/>
    <property type="match status" value="1"/>
</dbReference>
<feature type="transmembrane region" description="Helical" evidence="9">
    <location>
        <begin position="877"/>
        <end position="906"/>
    </location>
</feature>
<dbReference type="Gene3D" id="3.30.750.24">
    <property type="entry name" value="STAS domain"/>
    <property type="match status" value="1"/>
</dbReference>
<name>A0A316UAF3_9BASI</name>
<dbReference type="InterPro" id="IPR036513">
    <property type="entry name" value="STAS_dom_sf"/>
</dbReference>
<keyword evidence="2" id="KW-0813">Transport</keyword>
<keyword evidence="5" id="KW-0029">Amino-acid transport</keyword>
<dbReference type="Proteomes" id="UP000245942">
    <property type="component" value="Unassembled WGS sequence"/>
</dbReference>
<keyword evidence="13" id="KW-1185">Reference proteome</keyword>
<feature type="compositionally biased region" description="Basic and acidic residues" evidence="8">
    <location>
        <begin position="215"/>
        <end position="224"/>
    </location>
</feature>
<feature type="compositionally biased region" description="Low complexity" evidence="8">
    <location>
        <begin position="20"/>
        <end position="39"/>
    </location>
</feature>
<dbReference type="InterPro" id="IPR014710">
    <property type="entry name" value="RmlC-like_jellyroll"/>
</dbReference>
<feature type="region of interest" description="Disordered" evidence="8">
    <location>
        <begin position="1"/>
        <end position="161"/>
    </location>
</feature>
<keyword evidence="6 9" id="KW-1133">Transmembrane helix</keyword>
<dbReference type="EMBL" id="KZ819323">
    <property type="protein sequence ID" value="PWN22186.1"/>
    <property type="molecule type" value="Genomic_DNA"/>
</dbReference>
<organism evidence="12 13">
    <name type="scientific">Pseudomicrostroma glucosiphilum</name>
    <dbReference type="NCBI Taxonomy" id="1684307"/>
    <lineage>
        <taxon>Eukaryota</taxon>
        <taxon>Fungi</taxon>
        <taxon>Dikarya</taxon>
        <taxon>Basidiomycota</taxon>
        <taxon>Ustilaginomycotina</taxon>
        <taxon>Exobasidiomycetes</taxon>
        <taxon>Microstromatales</taxon>
        <taxon>Microstromatales incertae sedis</taxon>
        <taxon>Pseudomicrostroma</taxon>
    </lineage>
</organism>
<feature type="compositionally biased region" description="Basic and acidic residues" evidence="8">
    <location>
        <begin position="354"/>
        <end position="368"/>
    </location>
</feature>
<protein>
    <recommendedName>
        <fullName evidence="14">STAS domain-containing protein</fullName>
    </recommendedName>
</protein>
<feature type="region of interest" description="Disordered" evidence="8">
    <location>
        <begin position="1107"/>
        <end position="1160"/>
    </location>
</feature>
<dbReference type="GO" id="GO:0034490">
    <property type="term" value="P:basic amino acid transmembrane import into vacuole"/>
    <property type="evidence" value="ECO:0007669"/>
    <property type="project" value="UniProtKB-ARBA"/>
</dbReference>
<feature type="compositionally biased region" description="Basic and acidic residues" evidence="8">
    <location>
        <begin position="1112"/>
        <end position="1139"/>
    </location>
</feature>
<dbReference type="RefSeq" id="XP_025349346.1">
    <property type="nucleotide sequence ID" value="XM_025491889.1"/>
</dbReference>
<dbReference type="PROSITE" id="PS50801">
    <property type="entry name" value="STAS"/>
    <property type="match status" value="1"/>
</dbReference>
<dbReference type="OrthoDB" id="409725at2759"/>
<feature type="transmembrane region" description="Helical" evidence="9">
    <location>
        <begin position="478"/>
        <end position="501"/>
    </location>
</feature>
<feature type="compositionally biased region" description="Low complexity" evidence="8">
    <location>
        <begin position="1"/>
        <end position="12"/>
    </location>
</feature>
<evidence type="ECO:0000256" key="2">
    <source>
        <dbReference type="ARBA" id="ARBA00022448"/>
    </source>
</evidence>
<dbReference type="SUPFAM" id="SSF52091">
    <property type="entry name" value="SpoIIaa-like"/>
    <property type="match status" value="1"/>
</dbReference>
<sequence length="1313" mass="141809">MPTSGDGAASPAGGNGASGWGRRTSSSHSDVFSTSSTSRAFGGLQQSRRPTASSGSYLSRSKRSGSGWEFPGLGSLRSSSGQASPSAVGNGRFPRPSSIEQPPQSTFPPGNAGSAARSSSYRTGESSSSQAMRAGKPDGSDVERQGGAQDPAGSGISMEGRSYRFQPSFNYGEHDNLASSYTATSDSLRESTAQLAAYALGAEDGPSPRTSDIPTHLEDSREDTAMATSYGKTSVGPSTPSDLTGASNLTKALGASRRASPEGQRTLRAKDSANASPNLSFQASPGESLNAVTPKAGDRAPICTTLAEDEADTRLSSDAAPTENTPLIPRGRKASGSIDRDRSNSRSRSSASSRTRERSTSSHPDSGEGRGSSFNIREAQGKKGARTSYGYGVLAQASMAAEGGSLVSTAGFPDDSLEEPASLSAAWNVVPAGWRPGHGERPTRECFSPTDFVRSAAVSMSKLTWRDVLDASAEPIRLLPATILGLLMNILDGVSYGLIIFPSSYPLFANFGGDGVSMFFVTCVIAQLTFTLGGSIFKGGNGSMMIEVVPFYHILCTTIIATIGDDNPKSIVATTMIAFALSSIFTGVAFLLLGLGRLGVLIGFFPRHILVGCIGGVGVFLLETGFEVAGRLEAEAGFQYDLATLQYFFQSEKMIALWGIPLLLAIVLKIIAGRIHHPLLMPGYFLAITPIFYLISVTFLGLPLDKLRYEGWIFDIGSAGEAPFWRYLTYLDFSQTSIRALWNTMPTMISLTFFSVLHVPLNVPALGVSLKEDNVDVDRELTGHGISNLIAGCFFTVPNYLCFSNSLLFYRVGGGNVLSGLMLAGATAVILVIGPGAINYLNVSTVGALIFLLGIDLCKEAVWDTIGRVNMWEYLTIWFIIIVMSLADFVIGILAGICLACLFLTIQMARRKSVRACFDGSIARSTVRRPMTQRKFLEAVGVQTQILKLQGFLFFATINSVEALIRKALDIATWQQKPMRFLVIDFHLVSGIDFSAAEAFTRIQRLLQAKDVVLVFCGLTPDSEVGRALRSVGLWSDCGLRIESFHYLNEALEWTENSYLRGMYASSLQAGKQLKQASLGADGALDVPDTKRPPAFVLDEAFENSPRRHHLHEAAKTAVKRGERSAPARPEKGCEERDHSHRRRGNGSDLQRRASAQGGAQEQPYPLLLVTFGAYASAEQDECFFNRLAKYFERVELLRGELVWKVGDEPDAMYLIERGALKARYDFEQEAFDLNEAMLAGTIAGELSFLSRQARNTTTRAELNSVLWKLDLNSLKRLEREAPESFSLFVALLLRVTGDEQENLMNYLVSRLS</sequence>
<dbReference type="PROSITE" id="PS50042">
    <property type="entry name" value="CNMP_BINDING_3"/>
    <property type="match status" value="1"/>
</dbReference>
<dbReference type="PANTHER" id="PTHR43310:SF4">
    <property type="entry name" value="AFR304WP"/>
    <property type="match status" value="1"/>
</dbReference>
<dbReference type="InterPro" id="IPR000595">
    <property type="entry name" value="cNMP-bd_dom"/>
</dbReference>
<feature type="compositionally biased region" description="Polar residues" evidence="8">
    <location>
        <begin position="98"/>
        <end position="108"/>
    </location>
</feature>
<evidence type="ECO:0000256" key="3">
    <source>
        <dbReference type="ARBA" id="ARBA00022554"/>
    </source>
</evidence>
<dbReference type="SUPFAM" id="SSF51206">
    <property type="entry name" value="cAMP-binding domain-like"/>
    <property type="match status" value="1"/>
</dbReference>
<feature type="region of interest" description="Disordered" evidence="8">
    <location>
        <begin position="199"/>
        <end position="296"/>
    </location>
</feature>
<feature type="transmembrane region" description="Helical" evidence="9">
    <location>
        <begin position="816"/>
        <end position="833"/>
    </location>
</feature>
<dbReference type="PANTHER" id="PTHR43310">
    <property type="entry name" value="SULFATE TRANSPORTER YBAR-RELATED"/>
    <property type="match status" value="1"/>
</dbReference>
<gene>
    <name evidence="12" type="ORF">BCV69DRAFT_281192</name>
</gene>
<feature type="transmembrane region" description="Helical" evidence="9">
    <location>
        <begin position="840"/>
        <end position="857"/>
    </location>
</feature>
<evidence type="ECO:0000256" key="5">
    <source>
        <dbReference type="ARBA" id="ARBA00022970"/>
    </source>
</evidence>
<reference evidence="12 13" key="1">
    <citation type="journal article" date="2018" name="Mol. Biol. Evol.">
        <title>Broad Genomic Sampling Reveals a Smut Pathogenic Ancestry of the Fungal Clade Ustilaginomycotina.</title>
        <authorList>
            <person name="Kijpornyongpan T."/>
            <person name="Mondo S.J."/>
            <person name="Barry K."/>
            <person name="Sandor L."/>
            <person name="Lee J."/>
            <person name="Lipzen A."/>
            <person name="Pangilinan J."/>
            <person name="LaButti K."/>
            <person name="Hainaut M."/>
            <person name="Henrissat B."/>
            <person name="Grigoriev I.V."/>
            <person name="Spatafora J.W."/>
            <person name="Aime M.C."/>
        </authorList>
    </citation>
    <scope>NUCLEOTIDE SEQUENCE [LARGE SCALE GENOMIC DNA]</scope>
    <source>
        <strain evidence="12 13">MCA 4718</strain>
    </source>
</reference>
<dbReference type="GeneID" id="37013623"/>
<evidence type="ECO:0000256" key="7">
    <source>
        <dbReference type="ARBA" id="ARBA00023136"/>
    </source>
</evidence>
<dbReference type="SMART" id="SM00100">
    <property type="entry name" value="cNMP"/>
    <property type="match status" value="1"/>
</dbReference>
<dbReference type="InterPro" id="IPR052706">
    <property type="entry name" value="Membrane-Transporter-like"/>
</dbReference>
<feature type="region of interest" description="Disordered" evidence="8">
    <location>
        <begin position="309"/>
        <end position="381"/>
    </location>
</feature>
<feature type="transmembrane region" description="Helical" evidence="9">
    <location>
        <begin position="516"/>
        <end position="537"/>
    </location>
</feature>
<feature type="compositionally biased region" description="Low complexity" evidence="8">
    <location>
        <begin position="53"/>
        <end position="67"/>
    </location>
</feature>
<keyword evidence="7 9" id="KW-0472">Membrane</keyword>
<keyword evidence="4 9" id="KW-0812">Transmembrane</keyword>
<feature type="compositionally biased region" description="Polar residues" evidence="8">
    <location>
        <begin position="76"/>
        <end position="87"/>
    </location>
</feature>
<evidence type="ECO:0000256" key="6">
    <source>
        <dbReference type="ARBA" id="ARBA00022989"/>
    </source>
</evidence>
<feature type="domain" description="STAS" evidence="11">
    <location>
        <begin position="946"/>
        <end position="1055"/>
    </location>
</feature>
<keyword evidence="3" id="KW-0926">Vacuole</keyword>
<feature type="transmembrane region" description="Helical" evidence="9">
    <location>
        <begin position="748"/>
        <end position="768"/>
    </location>
</feature>
<proteinExistence type="predicted"/>
<dbReference type="InterPro" id="IPR002645">
    <property type="entry name" value="STAS_dom"/>
</dbReference>
<dbReference type="Pfam" id="PF01740">
    <property type="entry name" value="STAS"/>
    <property type="match status" value="1"/>
</dbReference>
<feature type="transmembrane region" description="Helical" evidence="9">
    <location>
        <begin position="684"/>
        <end position="704"/>
    </location>
</feature>
<dbReference type="GO" id="GO:0000329">
    <property type="term" value="C:fungal-type vacuole membrane"/>
    <property type="evidence" value="ECO:0007669"/>
    <property type="project" value="UniProtKB-ARBA"/>
</dbReference>
<feature type="compositionally biased region" description="Basic and acidic residues" evidence="8">
    <location>
        <begin position="135"/>
        <end position="144"/>
    </location>
</feature>
<feature type="domain" description="Cyclic nucleotide-binding" evidence="10">
    <location>
        <begin position="1187"/>
        <end position="1278"/>
    </location>
</feature>
<evidence type="ECO:0000313" key="12">
    <source>
        <dbReference type="EMBL" id="PWN22186.1"/>
    </source>
</evidence>
<feature type="compositionally biased region" description="Low complexity" evidence="8">
    <location>
        <begin position="118"/>
        <end position="129"/>
    </location>
</feature>
<feature type="transmembrane region" description="Helical" evidence="9">
    <location>
        <begin position="655"/>
        <end position="672"/>
    </location>
</feature>
<dbReference type="Gene3D" id="2.60.120.10">
    <property type="entry name" value="Jelly Rolls"/>
    <property type="match status" value="1"/>
</dbReference>
<feature type="transmembrane region" description="Helical" evidence="9">
    <location>
        <begin position="570"/>
        <end position="593"/>
    </location>
</feature>
<feature type="compositionally biased region" description="Polar residues" evidence="8">
    <location>
        <begin position="226"/>
        <end position="250"/>
    </location>
</feature>
<accession>A0A316UAF3</accession>
<dbReference type="Pfam" id="PF00027">
    <property type="entry name" value="cNMP_binding"/>
    <property type="match status" value="1"/>
</dbReference>
<dbReference type="CDD" id="cd07042">
    <property type="entry name" value="STAS_SulP_like_sulfate_transporter"/>
    <property type="match status" value="1"/>
</dbReference>
<evidence type="ECO:0000259" key="11">
    <source>
        <dbReference type="PROSITE" id="PS50801"/>
    </source>
</evidence>